<feature type="binding site" evidence="7">
    <location>
        <position position="434"/>
    </location>
    <ligand>
        <name>ATP</name>
        <dbReference type="ChEBI" id="CHEBI:30616"/>
    </ligand>
</feature>
<dbReference type="GO" id="GO:0003677">
    <property type="term" value="F:DNA binding"/>
    <property type="evidence" value="ECO:0007669"/>
    <property type="project" value="UniProtKB-UniRule"/>
</dbReference>
<protein>
    <recommendedName>
        <fullName evidence="7">Type 2 DNA topoisomerase 6 subunit B</fullName>
        <ecNumber evidence="7">5.6.2.2</ecNumber>
    </recommendedName>
    <alternativeName>
        <fullName evidence="7">Type II DNA topoisomerase VI subunit B</fullName>
        <shortName evidence="7">TopoVI-B</shortName>
    </alternativeName>
</protein>
<dbReference type="InterPro" id="IPR005734">
    <property type="entry name" value="TopoVI_B"/>
</dbReference>
<dbReference type="GO" id="GO:0003918">
    <property type="term" value="F:DNA topoisomerase type II (double strand cut, ATP-hydrolyzing) activity"/>
    <property type="evidence" value="ECO:0007669"/>
    <property type="project" value="UniProtKB-UniRule"/>
</dbReference>
<dbReference type="SUPFAM" id="SSF54211">
    <property type="entry name" value="Ribosomal protein S5 domain 2-like"/>
    <property type="match status" value="1"/>
</dbReference>
<evidence type="ECO:0000256" key="4">
    <source>
        <dbReference type="ARBA" id="ARBA00023125"/>
    </source>
</evidence>
<dbReference type="AlphaFoldDB" id="A2BLE7"/>
<dbReference type="HOGENOM" id="CLU_006403_0_0_2"/>
<dbReference type="SMART" id="SM00387">
    <property type="entry name" value="HATPase_c"/>
    <property type="match status" value="1"/>
</dbReference>
<keyword evidence="8" id="KW-0175">Coiled coil</keyword>
<dbReference type="SUPFAM" id="SSF46946">
    <property type="entry name" value="S13-like H2TH domain"/>
    <property type="match status" value="1"/>
</dbReference>
<dbReference type="PANTHER" id="PTHR48444">
    <property type="entry name" value="DNA TOPOISOMERASE 6 SUBUNIT B"/>
    <property type="match status" value="1"/>
</dbReference>
<keyword evidence="5 7" id="KW-0413">Isomerase</keyword>
<dbReference type="STRING" id="415426.Hbut_0960"/>
<evidence type="ECO:0000259" key="9">
    <source>
        <dbReference type="SMART" id="SM00387"/>
    </source>
</evidence>
<evidence type="ECO:0000256" key="1">
    <source>
        <dbReference type="ARBA" id="ARBA00022741"/>
    </source>
</evidence>
<dbReference type="InterPro" id="IPR014721">
    <property type="entry name" value="Ribsml_uS5_D2-typ_fold_subgr"/>
</dbReference>
<accession>A2BLE7</accession>
<keyword evidence="1 7" id="KW-0547">Nucleotide-binding</keyword>
<dbReference type="InterPro" id="IPR020568">
    <property type="entry name" value="Ribosomal_Su5_D2-typ_SF"/>
</dbReference>
<comment type="function">
    <text evidence="7">Relaxes both positive and negative superturns and exhibits a strong decatenase activity.</text>
</comment>
<dbReference type="EnsemblBacteria" id="ABM80808">
    <property type="protein sequence ID" value="ABM80808"/>
    <property type="gene ID" value="Hbut_0960"/>
</dbReference>
<dbReference type="InterPro" id="IPR010979">
    <property type="entry name" value="Ribosomal_uS13-like_H2TH"/>
</dbReference>
<dbReference type="FunFam" id="3.30.565.10:FF:000062">
    <property type="entry name" value="Type 2 DNA topoisomerase 6 subunit B"/>
    <property type="match status" value="1"/>
</dbReference>
<dbReference type="NCBIfam" id="NF003218">
    <property type="entry name" value="PRK04184.1"/>
    <property type="match status" value="1"/>
</dbReference>
<dbReference type="GO" id="GO:0006265">
    <property type="term" value="P:DNA topological change"/>
    <property type="evidence" value="ECO:0007669"/>
    <property type="project" value="UniProtKB-UniRule"/>
</dbReference>
<dbReference type="NCBIfam" id="TIGR01052">
    <property type="entry name" value="top6b"/>
    <property type="match status" value="1"/>
</dbReference>
<evidence type="ECO:0000313" key="11">
    <source>
        <dbReference type="Proteomes" id="UP000002593"/>
    </source>
</evidence>
<dbReference type="eggNOG" id="arCOG01165">
    <property type="taxonomic scope" value="Archaea"/>
</dbReference>
<keyword evidence="4 7" id="KW-0238">DNA-binding</keyword>
<dbReference type="KEGG" id="hbu:Hbut_0960"/>
<gene>
    <name evidence="7" type="primary">top6B</name>
    <name evidence="10" type="ordered locus">Hbut_0960</name>
</gene>
<comment type="catalytic activity">
    <reaction evidence="7">
        <text>ATP-dependent breakage, passage and rejoining of double-stranded DNA.</text>
        <dbReference type="EC" id="5.6.2.2"/>
    </reaction>
</comment>
<dbReference type="EC" id="5.6.2.2" evidence="7"/>
<organism evidence="10 11">
    <name type="scientific">Hyperthermus butylicus (strain DSM 5456 / JCM 9403 / PLM1-5)</name>
    <dbReference type="NCBI Taxonomy" id="415426"/>
    <lineage>
        <taxon>Archaea</taxon>
        <taxon>Thermoproteota</taxon>
        <taxon>Thermoprotei</taxon>
        <taxon>Desulfurococcales</taxon>
        <taxon>Pyrodictiaceae</taxon>
        <taxon>Hyperthermus</taxon>
    </lineage>
</organism>
<dbReference type="InterPro" id="IPR015320">
    <property type="entry name" value="TopoVI_B_transducer"/>
</dbReference>
<dbReference type="PIRSF" id="PIRSF006553">
    <property type="entry name" value="TopoVI_B"/>
    <property type="match status" value="1"/>
</dbReference>
<dbReference type="Pfam" id="PF09239">
    <property type="entry name" value="Topo-VIb_trans"/>
    <property type="match status" value="1"/>
</dbReference>
<dbReference type="Gene3D" id="3.30.565.10">
    <property type="entry name" value="Histidine kinase-like ATPase, C-terminal domain"/>
    <property type="match status" value="1"/>
</dbReference>
<dbReference type="Gene3D" id="1.10.8.50">
    <property type="match status" value="1"/>
</dbReference>
<evidence type="ECO:0000313" key="10">
    <source>
        <dbReference type="EMBL" id="ABM80808.1"/>
    </source>
</evidence>
<dbReference type="InterPro" id="IPR036890">
    <property type="entry name" value="HATPase_C_sf"/>
</dbReference>
<comment type="similarity">
    <text evidence="7">Belongs to the TOP6B family.</text>
</comment>
<comment type="subunit">
    <text evidence="6 7">Homodimer. Heterotetramer of two Top6A and two Top6B chains.</text>
</comment>
<evidence type="ECO:0000256" key="8">
    <source>
        <dbReference type="SAM" id="Coils"/>
    </source>
</evidence>
<evidence type="ECO:0000256" key="2">
    <source>
        <dbReference type="ARBA" id="ARBA00022840"/>
    </source>
</evidence>
<feature type="domain" description="Histidine kinase/HSP90-like ATPase" evidence="9">
    <location>
        <begin position="34"/>
        <end position="153"/>
    </location>
</feature>
<feature type="binding site" evidence="7">
    <location>
        <position position="83"/>
    </location>
    <ligand>
        <name>ATP</name>
        <dbReference type="ChEBI" id="CHEBI:30616"/>
    </ligand>
</feature>
<dbReference type="EMBL" id="CP000493">
    <property type="protein sequence ID" value="ABM80808.1"/>
    <property type="molecule type" value="Genomic_DNA"/>
</dbReference>
<evidence type="ECO:0000256" key="3">
    <source>
        <dbReference type="ARBA" id="ARBA00023029"/>
    </source>
</evidence>
<dbReference type="RefSeq" id="WP_011822126.1">
    <property type="nucleotide sequence ID" value="NC_008818.1"/>
</dbReference>
<dbReference type="GeneID" id="4782930"/>
<feature type="binding site" evidence="7">
    <location>
        <begin position="113"/>
        <end position="120"/>
    </location>
    <ligand>
        <name>ATP</name>
        <dbReference type="ChEBI" id="CHEBI:30616"/>
    </ligand>
</feature>
<dbReference type="Gene3D" id="3.30.230.10">
    <property type="match status" value="1"/>
</dbReference>
<evidence type="ECO:0000256" key="6">
    <source>
        <dbReference type="ARBA" id="ARBA00063696"/>
    </source>
</evidence>
<proteinExistence type="inferred from homology"/>
<keyword evidence="2 7" id="KW-0067">ATP-binding</keyword>
<dbReference type="PANTHER" id="PTHR48444:SF1">
    <property type="entry name" value="DNA TOPOISOMERASE 6 SUBUNIT B"/>
    <property type="match status" value="1"/>
</dbReference>
<keyword evidence="11" id="KW-1185">Reference proteome</keyword>
<keyword evidence="3 7" id="KW-0799">Topoisomerase</keyword>
<feature type="binding site" evidence="7">
    <location>
        <position position="49"/>
    </location>
    <ligand>
        <name>ATP</name>
        <dbReference type="ChEBI" id="CHEBI:30616"/>
    </ligand>
</feature>
<dbReference type="GO" id="GO:0006260">
    <property type="term" value="P:DNA replication"/>
    <property type="evidence" value="ECO:0007669"/>
    <property type="project" value="UniProtKB-UniRule"/>
</dbReference>
<dbReference type="CDD" id="cd00823">
    <property type="entry name" value="TopoIIB_Trans"/>
    <property type="match status" value="1"/>
</dbReference>
<evidence type="ECO:0000256" key="7">
    <source>
        <dbReference type="HAMAP-Rule" id="MF_00322"/>
    </source>
</evidence>
<dbReference type="Pfam" id="PF02518">
    <property type="entry name" value="HATPase_c"/>
    <property type="match status" value="1"/>
</dbReference>
<dbReference type="GO" id="GO:0005524">
    <property type="term" value="F:ATP binding"/>
    <property type="evidence" value="ECO:0007669"/>
    <property type="project" value="UniProtKB-UniRule"/>
</dbReference>
<evidence type="ECO:0000256" key="5">
    <source>
        <dbReference type="ARBA" id="ARBA00023235"/>
    </source>
</evidence>
<feature type="binding site" evidence="7">
    <location>
        <begin position="104"/>
        <end position="105"/>
    </location>
    <ligand>
        <name>ATP</name>
        <dbReference type="ChEBI" id="CHEBI:30616"/>
    </ligand>
</feature>
<dbReference type="Proteomes" id="UP000002593">
    <property type="component" value="Chromosome"/>
</dbReference>
<dbReference type="SUPFAM" id="SSF55874">
    <property type="entry name" value="ATPase domain of HSP90 chaperone/DNA topoisomerase II/histidine kinase"/>
    <property type="match status" value="1"/>
</dbReference>
<dbReference type="InterPro" id="IPR003594">
    <property type="entry name" value="HATPase_dom"/>
</dbReference>
<feature type="coiled-coil region" evidence="8">
    <location>
        <begin position="444"/>
        <end position="471"/>
    </location>
</feature>
<sequence>MPPKRQRAAVQESFRSMTPSQFFYEYKEVAGFGSPARALYQTVRELVENALDATDVHGILPDITIVIERVNENSNYYRITVEDNGIGIQPQYVPYAFGQVLYSSKYKLRQARGRFGLGAKMAILYGQIRTGRPVEVYTAPIGSRKIYYFKLKIDIEHNRPIVLTKAEYPNPKGWHGTRVSLVIEGDWWHSKHRVYEYIKRTAIAAPYANIVFIDPNGNVVIYKRSISKLPKQPKEVKPHPHGVDIELLKQLISGSQAKTMVEFLAEAFRGVGRKTAEAFLEWAGIAKNLDPHSLDDRQLELLARKLREYQKFRAPSADALSPFGPEIIEAGLRSILKPEFVAAVTRRPRAYEGHPFIVEVGIAYGGEIPPTNEPILLRYANKIPLLYDEKSDVAWKVVDPHNFDWRNYLVTFPAPVAVLTHIASTKVPYKSVGKESVADVPEIEQELRNALREAARRLRGYLLQKRKEEEAKRRIITFMKYTPEIAKSLAVILKDYNVSEHTVREMLLSAMKRRLRIEDDKFAKLVEGLEVDIEE</sequence>
<name>A2BLE7_HYPBU</name>
<reference evidence="10 11" key="1">
    <citation type="journal article" date="2007" name="Archaea">
        <title>The genome of Hyperthermus butylicus: a sulfur-reducing, peptide fermenting, neutrophilic Crenarchaeote growing up to 108 degrees C.</title>
        <authorList>
            <person name="Brugger K."/>
            <person name="Chen L."/>
            <person name="Stark M."/>
            <person name="Zibat A."/>
            <person name="Redder P."/>
            <person name="Ruepp A."/>
            <person name="Awayez M."/>
            <person name="She Q."/>
            <person name="Garrett R.A."/>
            <person name="Klenk H.P."/>
        </authorList>
    </citation>
    <scope>NUCLEOTIDE SEQUENCE [LARGE SCALE GENOMIC DNA]</scope>
    <source>
        <strain evidence="11">DSM 5456 / JCM 9403 / PLM1-5</strain>
    </source>
</reference>
<dbReference type="HAMAP" id="MF_00322">
    <property type="entry name" value="Top6B"/>
    <property type="match status" value="1"/>
</dbReference>